<keyword evidence="3" id="KW-1185">Reference proteome</keyword>
<dbReference type="Proteomes" id="UP001153269">
    <property type="component" value="Unassembled WGS sequence"/>
</dbReference>
<protein>
    <submittedName>
        <fullName evidence="2">Uncharacterized protein</fullName>
    </submittedName>
</protein>
<feature type="region of interest" description="Disordered" evidence="1">
    <location>
        <begin position="51"/>
        <end position="101"/>
    </location>
</feature>
<sequence length="101" mass="11828">MEKEREIDTREFADRGCRGLEDLRDSGGGWMKLEEESVKACPYKPAYQLAFPPEGRGRRRTQVGEKGKERSRRKRDGGWVKKKRRRKKIATKMRGAIMKTE</sequence>
<gene>
    <name evidence="2" type="ORF">PLEPLA_LOCUS3619</name>
</gene>
<comment type="caution">
    <text evidence="2">The sequence shown here is derived from an EMBL/GenBank/DDBJ whole genome shotgun (WGS) entry which is preliminary data.</text>
</comment>
<evidence type="ECO:0000313" key="2">
    <source>
        <dbReference type="EMBL" id="CAB1415900.1"/>
    </source>
</evidence>
<evidence type="ECO:0000313" key="3">
    <source>
        <dbReference type="Proteomes" id="UP001153269"/>
    </source>
</evidence>
<dbReference type="EMBL" id="CADEAL010000180">
    <property type="protein sequence ID" value="CAB1415900.1"/>
    <property type="molecule type" value="Genomic_DNA"/>
</dbReference>
<proteinExistence type="predicted"/>
<name>A0A9N7TMX1_PLEPL</name>
<evidence type="ECO:0000256" key="1">
    <source>
        <dbReference type="SAM" id="MobiDB-lite"/>
    </source>
</evidence>
<feature type="compositionally biased region" description="Basic residues" evidence="1">
    <location>
        <begin position="69"/>
        <end position="91"/>
    </location>
</feature>
<organism evidence="2 3">
    <name type="scientific">Pleuronectes platessa</name>
    <name type="common">European plaice</name>
    <dbReference type="NCBI Taxonomy" id="8262"/>
    <lineage>
        <taxon>Eukaryota</taxon>
        <taxon>Metazoa</taxon>
        <taxon>Chordata</taxon>
        <taxon>Craniata</taxon>
        <taxon>Vertebrata</taxon>
        <taxon>Euteleostomi</taxon>
        <taxon>Actinopterygii</taxon>
        <taxon>Neopterygii</taxon>
        <taxon>Teleostei</taxon>
        <taxon>Neoteleostei</taxon>
        <taxon>Acanthomorphata</taxon>
        <taxon>Carangaria</taxon>
        <taxon>Pleuronectiformes</taxon>
        <taxon>Pleuronectoidei</taxon>
        <taxon>Pleuronectidae</taxon>
        <taxon>Pleuronectes</taxon>
    </lineage>
</organism>
<reference evidence="2" key="1">
    <citation type="submission" date="2020-03" db="EMBL/GenBank/DDBJ databases">
        <authorList>
            <person name="Weist P."/>
        </authorList>
    </citation>
    <scope>NUCLEOTIDE SEQUENCE</scope>
</reference>
<dbReference type="AlphaFoldDB" id="A0A9N7TMX1"/>
<accession>A0A9N7TMX1</accession>